<gene>
    <name evidence="12" type="ordered locus">GSU2743</name>
</gene>
<evidence type="ECO:0000256" key="2">
    <source>
        <dbReference type="ARBA" id="ARBA00009650"/>
    </source>
</evidence>
<reference evidence="12 13" key="2">
    <citation type="journal article" date="2012" name="BMC Genomics">
        <title>Comparative genomic analysis of Geobacter sulfurreducens KN400, a strain with enhanced capacity for extracellular electron transfer and electricity production.</title>
        <authorList>
            <person name="Butler J.E."/>
            <person name="Young N.D."/>
            <person name="Aklujkar M."/>
            <person name="Lovley D.R."/>
        </authorList>
    </citation>
    <scope>NUCLEOTIDE SEQUENCE [LARGE SCALE GENOMIC DNA]</scope>
    <source>
        <strain evidence="13">ATCC 51573 / DSM 12127 / PCA</strain>
    </source>
</reference>
<evidence type="ECO:0000256" key="6">
    <source>
        <dbReference type="ARBA" id="ARBA00022982"/>
    </source>
</evidence>
<dbReference type="OrthoDB" id="5397812at2"/>
<proteinExistence type="inferred from homology"/>
<dbReference type="RefSeq" id="WP_010943372.1">
    <property type="nucleotide sequence ID" value="NC_002939.5"/>
</dbReference>
<keyword evidence="8" id="KW-0793">Thylakoid</keyword>
<reference evidence="12 13" key="1">
    <citation type="journal article" date="2003" name="Science">
        <title>Genome of Geobacter sulfurreducens: metal reduction in subsurface environments.</title>
        <authorList>
            <person name="Methe B.A."/>
            <person name="Nelson K.E."/>
            <person name="Eisen J.A."/>
            <person name="Paulsen I.T."/>
            <person name="Nelson W."/>
            <person name="Heidelberg J.F."/>
            <person name="Wu D."/>
            <person name="Wu M."/>
            <person name="Ward N."/>
            <person name="Beanan M.J."/>
            <person name="Dodson R.J."/>
            <person name="Madupu R."/>
            <person name="Brinkac L.M."/>
            <person name="Daugherty S.C."/>
            <person name="DeBoy R.T."/>
            <person name="Durkin A.S."/>
            <person name="Gwinn M."/>
            <person name="Kolonay J.F."/>
            <person name="Sullivan S.A."/>
            <person name="Haft D.H."/>
            <person name="Selengut J."/>
            <person name="Davidsen T.M."/>
            <person name="Zafar N."/>
            <person name="White O."/>
            <person name="Tran B."/>
            <person name="Romero C."/>
            <person name="Forberger H.A."/>
            <person name="Weidman J."/>
            <person name="Khouri H."/>
            <person name="Feldblyum T.V."/>
            <person name="Utterback T.R."/>
            <person name="Van Aken S.E."/>
            <person name="Lovley D.R."/>
            <person name="Fraser C.M."/>
        </authorList>
    </citation>
    <scope>NUCLEOTIDE SEQUENCE [LARGE SCALE GENOMIC DNA]</scope>
    <source>
        <strain evidence="13">ATCC 51573 / DSM 12127 / PCA</strain>
    </source>
</reference>
<dbReference type="PROSITE" id="PS51007">
    <property type="entry name" value="CYTC"/>
    <property type="match status" value="1"/>
</dbReference>
<keyword evidence="6" id="KW-0249">Electron transport</keyword>
<dbReference type="InterPro" id="IPR036909">
    <property type="entry name" value="Cyt_c-like_dom_sf"/>
</dbReference>
<keyword evidence="3" id="KW-0813">Transport</keyword>
<evidence type="ECO:0000313" key="12">
    <source>
        <dbReference type="EMBL" id="AAR36115.1"/>
    </source>
</evidence>
<evidence type="ECO:0000256" key="10">
    <source>
        <dbReference type="SAM" id="SignalP"/>
    </source>
</evidence>
<evidence type="ECO:0000256" key="1">
    <source>
        <dbReference type="ARBA" id="ARBA00004518"/>
    </source>
</evidence>
<dbReference type="GO" id="GO:0031979">
    <property type="term" value="C:plasma membrane-derived thylakoid lumen"/>
    <property type="evidence" value="ECO:0007669"/>
    <property type="project" value="UniProtKB-SubCell"/>
</dbReference>
<evidence type="ECO:0000256" key="3">
    <source>
        <dbReference type="ARBA" id="ARBA00022448"/>
    </source>
</evidence>
<evidence type="ECO:0000313" key="13">
    <source>
        <dbReference type="Proteomes" id="UP000000577"/>
    </source>
</evidence>
<keyword evidence="5 9" id="KW-0479">Metal-binding</keyword>
<comment type="subcellular location">
    <subcellularLocation>
        <location evidence="1">Cellular thylakoid lumen</location>
    </subcellularLocation>
</comment>
<evidence type="ECO:0000256" key="7">
    <source>
        <dbReference type="ARBA" id="ARBA00023004"/>
    </source>
</evidence>
<dbReference type="PANTHER" id="PTHR34688">
    <property type="entry name" value="CYTOCHROME C6, CHLOROPLASTIC"/>
    <property type="match status" value="1"/>
</dbReference>
<dbReference type="GO" id="GO:0020037">
    <property type="term" value="F:heme binding"/>
    <property type="evidence" value="ECO:0007669"/>
    <property type="project" value="InterPro"/>
</dbReference>
<feature type="chain" id="PRO_5004286305" evidence="10">
    <location>
        <begin position="24"/>
        <end position="111"/>
    </location>
</feature>
<dbReference type="SUPFAM" id="SSF46626">
    <property type="entry name" value="Cytochrome c"/>
    <property type="match status" value="1"/>
</dbReference>
<organism evidence="12 13">
    <name type="scientific">Geobacter sulfurreducens (strain ATCC 51573 / DSM 12127 / PCA)</name>
    <dbReference type="NCBI Taxonomy" id="243231"/>
    <lineage>
        <taxon>Bacteria</taxon>
        <taxon>Pseudomonadati</taxon>
        <taxon>Thermodesulfobacteriota</taxon>
        <taxon>Desulfuromonadia</taxon>
        <taxon>Geobacterales</taxon>
        <taxon>Geobacteraceae</taxon>
        <taxon>Geobacter</taxon>
    </lineage>
</organism>
<keyword evidence="13" id="KW-1185">Reference proteome</keyword>
<dbReference type="InParanoid" id="Q749J9"/>
<dbReference type="HOGENOM" id="CLU_101159_3_0_7"/>
<dbReference type="EnsemblBacteria" id="AAR36115">
    <property type="protein sequence ID" value="AAR36115"/>
    <property type="gene ID" value="GSU2743"/>
</dbReference>
<evidence type="ECO:0000256" key="4">
    <source>
        <dbReference type="ARBA" id="ARBA00022617"/>
    </source>
</evidence>
<dbReference type="Proteomes" id="UP000000577">
    <property type="component" value="Chromosome"/>
</dbReference>
<feature type="domain" description="Cytochrome c" evidence="11">
    <location>
        <begin position="29"/>
        <end position="110"/>
    </location>
</feature>
<dbReference type="KEGG" id="gsu:GSU2743"/>
<keyword evidence="4 9" id="KW-0349">Heme</keyword>
<dbReference type="Pfam" id="PF13442">
    <property type="entry name" value="Cytochrome_CBB3"/>
    <property type="match status" value="1"/>
</dbReference>
<dbReference type="SMR" id="Q749J9"/>
<dbReference type="InterPro" id="IPR009056">
    <property type="entry name" value="Cyt_c-like_dom"/>
</dbReference>
<evidence type="ECO:0000256" key="8">
    <source>
        <dbReference type="ARBA" id="ARBA00023078"/>
    </source>
</evidence>
<comment type="similarity">
    <text evidence="2">Belongs to the cytochrome c family. PetJ subfamily.</text>
</comment>
<name>Q749J9_GEOSL</name>
<dbReference type="PATRIC" id="fig|243231.5.peg.2766"/>
<keyword evidence="10" id="KW-0732">Signal</keyword>
<dbReference type="GO" id="GO:0005506">
    <property type="term" value="F:iron ion binding"/>
    <property type="evidence" value="ECO:0007669"/>
    <property type="project" value="InterPro"/>
</dbReference>
<evidence type="ECO:0000259" key="11">
    <source>
        <dbReference type="PROSITE" id="PS51007"/>
    </source>
</evidence>
<sequence length="111" mass="11903">MKHSIAVVAAVVAVGLSFGVASAKGKGDKDLKRGEELFKQHCAVCHPEGGNIVNPQKPLGKESLKANKITSWKDIVKTMRNPGPGMSTFDAKAIPDKDAKLVAEYILKTFK</sequence>
<evidence type="ECO:0000256" key="5">
    <source>
        <dbReference type="ARBA" id="ARBA00022723"/>
    </source>
</evidence>
<dbReference type="Gene3D" id="1.10.760.10">
    <property type="entry name" value="Cytochrome c-like domain"/>
    <property type="match status" value="1"/>
</dbReference>
<dbReference type="InterPro" id="IPR023655">
    <property type="entry name" value="Cyt_C6"/>
</dbReference>
<accession>Q749J9</accession>
<dbReference type="EMBL" id="AE017180">
    <property type="protein sequence ID" value="AAR36115.1"/>
    <property type="molecule type" value="Genomic_DNA"/>
</dbReference>
<dbReference type="PANTHER" id="PTHR34688:SF2">
    <property type="entry name" value="CYTOCHROME C6, CHLOROPLASTIC"/>
    <property type="match status" value="1"/>
</dbReference>
<dbReference type="eggNOG" id="COG2010">
    <property type="taxonomic scope" value="Bacteria"/>
</dbReference>
<keyword evidence="7 9" id="KW-0408">Iron</keyword>
<dbReference type="STRING" id="243231.GSU2743"/>
<dbReference type="AlphaFoldDB" id="Q749J9"/>
<protein>
    <submittedName>
        <fullName evidence="12">Cytochrome c, 1 heme-binding site</fullName>
    </submittedName>
</protein>
<evidence type="ECO:0000256" key="9">
    <source>
        <dbReference type="PROSITE-ProRule" id="PRU00433"/>
    </source>
</evidence>
<dbReference type="GO" id="GO:0009055">
    <property type="term" value="F:electron transfer activity"/>
    <property type="evidence" value="ECO:0007669"/>
    <property type="project" value="InterPro"/>
</dbReference>
<feature type="signal peptide" evidence="10">
    <location>
        <begin position="1"/>
        <end position="23"/>
    </location>
</feature>